<dbReference type="PANTHER" id="PTHR43280:SF32">
    <property type="entry name" value="TRANSCRIPTIONAL REGULATORY PROTEIN"/>
    <property type="match status" value="1"/>
</dbReference>
<organism evidence="5 6">
    <name type="scientific">Lentzea roselyniae</name>
    <dbReference type="NCBI Taxonomy" id="531940"/>
    <lineage>
        <taxon>Bacteria</taxon>
        <taxon>Bacillati</taxon>
        <taxon>Actinomycetota</taxon>
        <taxon>Actinomycetes</taxon>
        <taxon>Pseudonocardiales</taxon>
        <taxon>Pseudonocardiaceae</taxon>
        <taxon>Lentzea</taxon>
    </lineage>
</organism>
<evidence type="ECO:0000256" key="3">
    <source>
        <dbReference type="ARBA" id="ARBA00023163"/>
    </source>
</evidence>
<dbReference type="Proteomes" id="UP001500711">
    <property type="component" value="Unassembled WGS sequence"/>
</dbReference>
<dbReference type="Gene3D" id="1.10.10.60">
    <property type="entry name" value="Homeodomain-like"/>
    <property type="match status" value="1"/>
</dbReference>
<dbReference type="PANTHER" id="PTHR43280">
    <property type="entry name" value="ARAC-FAMILY TRANSCRIPTIONAL REGULATOR"/>
    <property type="match status" value="1"/>
</dbReference>
<reference evidence="6" key="1">
    <citation type="journal article" date="2019" name="Int. J. Syst. Evol. Microbiol.">
        <title>The Global Catalogue of Microorganisms (GCM) 10K type strain sequencing project: providing services to taxonomists for standard genome sequencing and annotation.</title>
        <authorList>
            <consortium name="The Broad Institute Genomics Platform"/>
            <consortium name="The Broad Institute Genome Sequencing Center for Infectious Disease"/>
            <person name="Wu L."/>
            <person name="Ma J."/>
        </authorList>
    </citation>
    <scope>NUCLEOTIDE SEQUENCE [LARGE SCALE GENOMIC DNA]</scope>
    <source>
        <strain evidence="6">JCM 17494</strain>
    </source>
</reference>
<evidence type="ECO:0000256" key="2">
    <source>
        <dbReference type="ARBA" id="ARBA00023125"/>
    </source>
</evidence>
<dbReference type="Pfam" id="PF12833">
    <property type="entry name" value="HTH_18"/>
    <property type="match status" value="1"/>
</dbReference>
<protein>
    <submittedName>
        <fullName evidence="5">Helix-turn-helix domain-containing protein</fullName>
    </submittedName>
</protein>
<dbReference type="InterPro" id="IPR009057">
    <property type="entry name" value="Homeodomain-like_sf"/>
</dbReference>
<dbReference type="RefSeq" id="WP_346135477.1">
    <property type="nucleotide sequence ID" value="NZ_BAABBE010000032.1"/>
</dbReference>
<dbReference type="SUPFAM" id="SSF46689">
    <property type="entry name" value="Homeodomain-like"/>
    <property type="match status" value="1"/>
</dbReference>
<keyword evidence="1" id="KW-0805">Transcription regulation</keyword>
<dbReference type="EMBL" id="BAABBE010000032">
    <property type="protein sequence ID" value="GAA3677578.1"/>
    <property type="molecule type" value="Genomic_DNA"/>
</dbReference>
<proteinExistence type="predicted"/>
<evidence type="ECO:0000259" key="4">
    <source>
        <dbReference type="PROSITE" id="PS01124"/>
    </source>
</evidence>
<feature type="domain" description="HTH araC/xylS-type" evidence="4">
    <location>
        <begin position="194"/>
        <end position="292"/>
    </location>
</feature>
<keyword evidence="2" id="KW-0238">DNA-binding</keyword>
<dbReference type="SMART" id="SM00342">
    <property type="entry name" value="HTH_ARAC"/>
    <property type="match status" value="1"/>
</dbReference>
<dbReference type="PROSITE" id="PS01124">
    <property type="entry name" value="HTH_ARAC_FAMILY_2"/>
    <property type="match status" value="1"/>
</dbReference>
<gene>
    <name evidence="5" type="ORF">GCM10022267_75540</name>
</gene>
<sequence>MVKIGQPQDVTAFSFQNPDRLSLAIEVVTLGQMTHRLSPTTLAAVHRTDFHQLFLFKSGTGQAMVDFVNHPCDVGTVTYVHPGRVLRFPQPVPAFAPLDAYLVLFTPAFPPDLPLIRPVLSPFGPAVWHPGEIDREGVLHAAAELNSEYQRAIDDEAESRTTVELVRQLLGALLLRLARLPGDTGVSDHDENFRRFQEELEQSFTTTHNAAEYAARIGYSLRTLNRICQASTGSSAKALIDERVALEARRLLVHTTLPAAAIGWRLGFDEPSNFGKFFTRTTGLTPGAFRESQGC</sequence>
<dbReference type="InterPro" id="IPR018060">
    <property type="entry name" value="HTH_AraC"/>
</dbReference>
<keyword evidence="3" id="KW-0804">Transcription</keyword>
<accession>A0ABP7C5P4</accession>
<keyword evidence="6" id="KW-1185">Reference proteome</keyword>
<comment type="caution">
    <text evidence="5">The sequence shown here is derived from an EMBL/GenBank/DDBJ whole genome shotgun (WGS) entry which is preliminary data.</text>
</comment>
<evidence type="ECO:0000313" key="6">
    <source>
        <dbReference type="Proteomes" id="UP001500711"/>
    </source>
</evidence>
<evidence type="ECO:0000256" key="1">
    <source>
        <dbReference type="ARBA" id="ARBA00023015"/>
    </source>
</evidence>
<dbReference type="InterPro" id="IPR037923">
    <property type="entry name" value="HTH-like"/>
</dbReference>
<name>A0ABP7C5P4_9PSEU</name>
<evidence type="ECO:0000313" key="5">
    <source>
        <dbReference type="EMBL" id="GAA3677578.1"/>
    </source>
</evidence>
<dbReference type="SUPFAM" id="SSF51215">
    <property type="entry name" value="Regulatory protein AraC"/>
    <property type="match status" value="1"/>
</dbReference>